<dbReference type="CDD" id="cd06222">
    <property type="entry name" value="RNase_H_like"/>
    <property type="match status" value="1"/>
</dbReference>
<dbReference type="CDD" id="cd01650">
    <property type="entry name" value="RT_nLTR_like"/>
    <property type="match status" value="1"/>
</dbReference>
<gene>
    <name evidence="2" type="ORF">TSUD_399580</name>
</gene>
<evidence type="ECO:0000313" key="2">
    <source>
        <dbReference type="EMBL" id="GAU44059.1"/>
    </source>
</evidence>
<dbReference type="OrthoDB" id="1431991at2759"/>
<sequence>MSNEPWCIIGDFNDLLTQDDKRGGSERPSWMYNGFRSAVNDSSLLDMPLEGYQFTWWKSLGTARAVEERLDRALHTTNWMSLFPAAKLINLVAATSDHSPLLLKLDHEHYIKTKRSFRFENSWLLDQSLAELIDMNWQYYPTNNILQKLSYCIEDMDTWSKVNAPNFRVEASKLRRELETMRNTNDHLSDSSITNIQNKLSCVLLQEDSYWKQRSKVFWLKDGDKNSKFFHASANARRKRNTIKRLRDEDGTLVEDRTGLCNVAQTYFHNLYVPTIGDHTPIVETIPHCITNNDNEMLTSSFTEEEFRKAAFAMHPDKSPGPDGLNPGFYRKFWPLIGREIFEACCMWLEEGSFPPSLNDTNIALVAKVDRPESMKDLRPISLCNVIYKILSKVLANRLKCVLHKCISDSQAAFVPGRDILDNALTAFEILHHMKCKTRGKEGLVALKLDVSKAFDRVKWSYLQAVMQKMGFSGTWINWVMQCVSTVSYHVLLNNDRVGPITPLCGLRQGDPLSPYLYILCSEGLTAYIRHHERSGLIHGARICRGSPSISHLLFADDSFLFCKANLSEVTTLKTILDTYEAASGQAINYQKSAIAYSRNTDANGQVAITNLLGVAELMGNGKYLGLPSMIGRNKKSIFSFIKDRIWKKIQNWNSRSLSRAGKEVLIKAVAQAVPSYCMGAFLLPTTLGEEIERMMNSFYWGTKKHGGRGINWLRWDKMTTCKENGGLNFRDLEGFNLAMLGKQGWKLITNSSSLLTRVLKAKYFPRNGFLEANIGHNPSYTWRSIQSTIPLLTLGYRWKIGDGSNINVWSAPWIRSRPNMRPTTAAHANYANLCVSDLFDPITNSWNHTLIASIFNGQDTADICRIPLHSRALHDSIIWKSSPNGNYTVKSAYKLCLQLTSHDSFNVSGDWRKIWTMQIPPKLKHFCWRMLRYCLPTRLKLHIRGVNCQTTCAVCSNATEDELHLFFDCPHAISCWKELNLWQRLEQKMHQSGSFSSIIFAILADLDADTQARFVAILWSIWRTRNDCLWEHKQPSTVTTCRLATDIVSDYTWCCNMLDTTQSSPPVHRWKKPEANWLKCNVDGAIFSTEGKFGIGICFRNDQGILVQAHTMYFPFEVTVNECEASALKYALLIALSSGFERVIFESDSQTVVNSILNDYRYENELGSLLSACKSLLSVIASYNVAFVRRQANRVAHNLARASIFQSSPSTYYDPPSCISSIILNEMQ</sequence>
<dbReference type="EMBL" id="DF974011">
    <property type="protein sequence ID" value="GAU44059.1"/>
    <property type="molecule type" value="Genomic_DNA"/>
</dbReference>
<protein>
    <recommendedName>
        <fullName evidence="1">Reverse transcriptase domain-containing protein</fullName>
    </recommendedName>
</protein>
<accession>A0A2Z6PFU2</accession>
<dbReference type="AlphaFoldDB" id="A0A2Z6PFU2"/>
<dbReference type="Pfam" id="PF13966">
    <property type="entry name" value="zf-RVT"/>
    <property type="match status" value="1"/>
</dbReference>
<dbReference type="Proteomes" id="UP000242715">
    <property type="component" value="Unassembled WGS sequence"/>
</dbReference>
<dbReference type="GO" id="GO:0003676">
    <property type="term" value="F:nucleic acid binding"/>
    <property type="evidence" value="ECO:0007669"/>
    <property type="project" value="InterPro"/>
</dbReference>
<name>A0A2Z6PFU2_TRISU</name>
<dbReference type="Gene3D" id="3.60.10.10">
    <property type="entry name" value="Endonuclease/exonuclease/phosphatase"/>
    <property type="match status" value="1"/>
</dbReference>
<dbReference type="InterPro" id="IPR012337">
    <property type="entry name" value="RNaseH-like_sf"/>
</dbReference>
<dbReference type="PROSITE" id="PS50878">
    <property type="entry name" value="RT_POL"/>
    <property type="match status" value="1"/>
</dbReference>
<dbReference type="SUPFAM" id="SSF56219">
    <property type="entry name" value="DNase I-like"/>
    <property type="match status" value="1"/>
</dbReference>
<proteinExistence type="predicted"/>
<dbReference type="InterPro" id="IPR026960">
    <property type="entry name" value="RVT-Znf"/>
</dbReference>
<evidence type="ECO:0000259" key="1">
    <source>
        <dbReference type="PROSITE" id="PS50878"/>
    </source>
</evidence>
<dbReference type="InterPro" id="IPR000477">
    <property type="entry name" value="RT_dom"/>
</dbReference>
<dbReference type="InterPro" id="IPR036691">
    <property type="entry name" value="Endo/exonu/phosph_ase_sf"/>
</dbReference>
<organism evidence="2 3">
    <name type="scientific">Trifolium subterraneum</name>
    <name type="common">Subterranean clover</name>
    <dbReference type="NCBI Taxonomy" id="3900"/>
    <lineage>
        <taxon>Eukaryota</taxon>
        <taxon>Viridiplantae</taxon>
        <taxon>Streptophyta</taxon>
        <taxon>Embryophyta</taxon>
        <taxon>Tracheophyta</taxon>
        <taxon>Spermatophyta</taxon>
        <taxon>Magnoliopsida</taxon>
        <taxon>eudicotyledons</taxon>
        <taxon>Gunneridae</taxon>
        <taxon>Pentapetalae</taxon>
        <taxon>rosids</taxon>
        <taxon>fabids</taxon>
        <taxon>Fabales</taxon>
        <taxon>Fabaceae</taxon>
        <taxon>Papilionoideae</taxon>
        <taxon>50 kb inversion clade</taxon>
        <taxon>NPAAA clade</taxon>
        <taxon>Hologalegina</taxon>
        <taxon>IRL clade</taxon>
        <taxon>Trifolieae</taxon>
        <taxon>Trifolium</taxon>
    </lineage>
</organism>
<keyword evidence="3" id="KW-1185">Reference proteome</keyword>
<dbReference type="PANTHER" id="PTHR33116:SF86">
    <property type="entry name" value="REVERSE TRANSCRIPTASE DOMAIN-CONTAINING PROTEIN"/>
    <property type="match status" value="1"/>
</dbReference>
<dbReference type="InterPro" id="IPR043502">
    <property type="entry name" value="DNA/RNA_pol_sf"/>
</dbReference>
<dbReference type="SUPFAM" id="SSF53098">
    <property type="entry name" value="Ribonuclease H-like"/>
    <property type="match status" value="1"/>
</dbReference>
<dbReference type="InterPro" id="IPR036397">
    <property type="entry name" value="RNaseH_sf"/>
</dbReference>
<evidence type="ECO:0000313" key="3">
    <source>
        <dbReference type="Proteomes" id="UP000242715"/>
    </source>
</evidence>
<dbReference type="InterPro" id="IPR044730">
    <property type="entry name" value="RNase_H-like_dom_plant"/>
</dbReference>
<dbReference type="Pfam" id="PF00078">
    <property type="entry name" value="RVT_1"/>
    <property type="match status" value="1"/>
</dbReference>
<dbReference type="InterPro" id="IPR002156">
    <property type="entry name" value="RNaseH_domain"/>
</dbReference>
<dbReference type="GO" id="GO:0004523">
    <property type="term" value="F:RNA-DNA hybrid ribonuclease activity"/>
    <property type="evidence" value="ECO:0007669"/>
    <property type="project" value="InterPro"/>
</dbReference>
<dbReference type="SUPFAM" id="SSF56672">
    <property type="entry name" value="DNA/RNA polymerases"/>
    <property type="match status" value="1"/>
</dbReference>
<dbReference type="Gene3D" id="3.30.420.10">
    <property type="entry name" value="Ribonuclease H-like superfamily/Ribonuclease H"/>
    <property type="match status" value="1"/>
</dbReference>
<feature type="domain" description="Reverse transcriptase" evidence="1">
    <location>
        <begin position="347"/>
        <end position="617"/>
    </location>
</feature>
<dbReference type="PANTHER" id="PTHR33116">
    <property type="entry name" value="REVERSE TRANSCRIPTASE ZINC-BINDING DOMAIN-CONTAINING PROTEIN-RELATED-RELATED"/>
    <property type="match status" value="1"/>
</dbReference>
<reference evidence="3" key="1">
    <citation type="journal article" date="2017" name="Front. Plant Sci.">
        <title>Climate Clever Clovers: New Paradigm to Reduce the Environmental Footprint of Ruminants by Breeding Low Methanogenic Forages Utilizing Haplotype Variation.</title>
        <authorList>
            <person name="Kaur P."/>
            <person name="Appels R."/>
            <person name="Bayer P.E."/>
            <person name="Keeble-Gagnere G."/>
            <person name="Wang J."/>
            <person name="Hirakawa H."/>
            <person name="Shirasawa K."/>
            <person name="Vercoe P."/>
            <person name="Stefanova K."/>
            <person name="Durmic Z."/>
            <person name="Nichols P."/>
            <person name="Revell C."/>
            <person name="Isobe S.N."/>
            <person name="Edwards D."/>
            <person name="Erskine W."/>
        </authorList>
    </citation>
    <scope>NUCLEOTIDE SEQUENCE [LARGE SCALE GENOMIC DNA]</scope>
    <source>
        <strain evidence="3">cv. Daliak</strain>
    </source>
</reference>
<dbReference type="Pfam" id="PF13456">
    <property type="entry name" value="RVT_3"/>
    <property type="match status" value="1"/>
</dbReference>